<evidence type="ECO:0000256" key="1">
    <source>
        <dbReference type="SAM" id="MobiDB-lite"/>
    </source>
</evidence>
<protein>
    <submittedName>
        <fullName evidence="2">Uncharacterized protein</fullName>
    </submittedName>
</protein>
<dbReference type="EMBL" id="HBIX01005737">
    <property type="protein sequence ID" value="CAE0711815.1"/>
    <property type="molecule type" value="Transcribed_RNA"/>
</dbReference>
<dbReference type="AlphaFoldDB" id="A0A7S4EGG4"/>
<organism evidence="2">
    <name type="scientific">Pseudo-nitzschia australis</name>
    <dbReference type="NCBI Taxonomy" id="44445"/>
    <lineage>
        <taxon>Eukaryota</taxon>
        <taxon>Sar</taxon>
        <taxon>Stramenopiles</taxon>
        <taxon>Ochrophyta</taxon>
        <taxon>Bacillariophyta</taxon>
        <taxon>Bacillariophyceae</taxon>
        <taxon>Bacillariophycidae</taxon>
        <taxon>Bacillariales</taxon>
        <taxon>Bacillariaceae</taxon>
        <taxon>Pseudo-nitzschia</taxon>
    </lineage>
</organism>
<accession>A0A7S4EGG4</accession>
<proteinExistence type="predicted"/>
<feature type="region of interest" description="Disordered" evidence="1">
    <location>
        <begin position="1"/>
        <end position="38"/>
    </location>
</feature>
<feature type="region of interest" description="Disordered" evidence="1">
    <location>
        <begin position="99"/>
        <end position="122"/>
    </location>
</feature>
<feature type="compositionally biased region" description="Basic residues" evidence="1">
    <location>
        <begin position="1"/>
        <end position="10"/>
    </location>
</feature>
<feature type="compositionally biased region" description="Acidic residues" evidence="1">
    <location>
        <begin position="102"/>
        <end position="114"/>
    </location>
</feature>
<reference evidence="2" key="1">
    <citation type="submission" date="2021-01" db="EMBL/GenBank/DDBJ databases">
        <authorList>
            <person name="Corre E."/>
            <person name="Pelletier E."/>
            <person name="Niang G."/>
            <person name="Scheremetjew M."/>
            <person name="Finn R."/>
            <person name="Kale V."/>
            <person name="Holt S."/>
            <person name="Cochrane G."/>
            <person name="Meng A."/>
            <person name="Brown T."/>
            <person name="Cohen L."/>
        </authorList>
    </citation>
    <scope>NUCLEOTIDE SEQUENCE</scope>
    <source>
        <strain evidence="2">10249 10 AB</strain>
    </source>
</reference>
<evidence type="ECO:0000313" key="2">
    <source>
        <dbReference type="EMBL" id="CAE0711815.1"/>
    </source>
</evidence>
<sequence>MFFLRDRKRTSITMDRRRSSFSTRKGASEMMSGSRVSNSRTVFSTGERIVTRKSQETLASEITTLEWELASVKNHERILELKNAALEVQLKYLIDDNTNGCDSDDEDEDEDNNDYDPSIVRGKKAPNFKKSLRTRFKKAVGFIDDFKWDDLSTVGTKSADIDSNIRIIELDEKQQCNGHQAAHEDDKELETLCPEKESVMEEVDAGENETLTSRMKASILQNSFSKTIKKATAFLDDFKMDDSPKISNNVGDRNSELRGILTHTVELCSMPMELGDKQQYNGGRAAHKDDEKSETLCPEIQWKMKDVDDGENESLTCCISNKPANV</sequence>
<gene>
    <name evidence="2" type="ORF">PAUS00366_LOCUS4567</name>
</gene>
<name>A0A7S4EGG4_9STRA</name>